<dbReference type="Proteomes" id="UP000605259">
    <property type="component" value="Unassembled WGS sequence"/>
</dbReference>
<dbReference type="AlphaFoldDB" id="A0A917AR96"/>
<reference evidence="1" key="2">
    <citation type="submission" date="2020-09" db="EMBL/GenBank/DDBJ databases">
        <authorList>
            <person name="Sun Q."/>
            <person name="Zhou Y."/>
        </authorList>
    </citation>
    <scope>NUCLEOTIDE SEQUENCE</scope>
    <source>
        <strain evidence="1">CGMCC 1.12698</strain>
    </source>
</reference>
<protein>
    <submittedName>
        <fullName evidence="1">Uncharacterized protein</fullName>
    </submittedName>
</protein>
<dbReference type="EMBL" id="BMFK01000001">
    <property type="protein sequence ID" value="GGE64477.1"/>
    <property type="molecule type" value="Genomic_DNA"/>
</dbReference>
<sequence length="77" mass="9265">MNISKRKRLLHSLGRSTYVARQKLAYLDRVLEFSNQDEAIREKYQRQRMIQQMHLRSLYQVSELIRIQEPIAATMSK</sequence>
<accession>A0A917AR96</accession>
<organism evidence="1 2">
    <name type="scientific">Priestia taiwanensis</name>
    <dbReference type="NCBI Taxonomy" id="1347902"/>
    <lineage>
        <taxon>Bacteria</taxon>
        <taxon>Bacillati</taxon>
        <taxon>Bacillota</taxon>
        <taxon>Bacilli</taxon>
        <taxon>Bacillales</taxon>
        <taxon>Bacillaceae</taxon>
        <taxon>Priestia</taxon>
    </lineage>
</organism>
<reference evidence="1" key="1">
    <citation type="journal article" date="2014" name="Int. J. Syst. Evol. Microbiol.">
        <title>Complete genome sequence of Corynebacterium casei LMG S-19264T (=DSM 44701T), isolated from a smear-ripened cheese.</title>
        <authorList>
            <consortium name="US DOE Joint Genome Institute (JGI-PGF)"/>
            <person name="Walter F."/>
            <person name="Albersmeier A."/>
            <person name="Kalinowski J."/>
            <person name="Ruckert C."/>
        </authorList>
    </citation>
    <scope>NUCLEOTIDE SEQUENCE</scope>
    <source>
        <strain evidence="1">CGMCC 1.12698</strain>
    </source>
</reference>
<gene>
    <name evidence="1" type="ORF">GCM10007140_13370</name>
</gene>
<proteinExistence type="predicted"/>
<keyword evidence="2" id="KW-1185">Reference proteome</keyword>
<evidence type="ECO:0000313" key="1">
    <source>
        <dbReference type="EMBL" id="GGE64477.1"/>
    </source>
</evidence>
<comment type="caution">
    <text evidence="1">The sequence shown here is derived from an EMBL/GenBank/DDBJ whole genome shotgun (WGS) entry which is preliminary data.</text>
</comment>
<name>A0A917AR96_9BACI</name>
<evidence type="ECO:0000313" key="2">
    <source>
        <dbReference type="Proteomes" id="UP000605259"/>
    </source>
</evidence>